<dbReference type="InterPro" id="IPR038379">
    <property type="entry name" value="SecE_sf"/>
</dbReference>
<keyword evidence="3 9" id="KW-1003">Cell membrane</keyword>
<dbReference type="GO" id="GO:0008320">
    <property type="term" value="F:protein transmembrane transporter activity"/>
    <property type="evidence" value="ECO:0007669"/>
    <property type="project" value="UniProtKB-UniRule"/>
</dbReference>
<keyword evidence="5 9" id="KW-0653">Protein transport</keyword>
<evidence type="ECO:0000256" key="5">
    <source>
        <dbReference type="ARBA" id="ARBA00022927"/>
    </source>
</evidence>
<evidence type="ECO:0000256" key="2">
    <source>
        <dbReference type="ARBA" id="ARBA00022448"/>
    </source>
</evidence>
<dbReference type="GO" id="GO:0065002">
    <property type="term" value="P:intracellular protein transmembrane transport"/>
    <property type="evidence" value="ECO:0007669"/>
    <property type="project" value="UniProtKB-UniRule"/>
</dbReference>
<dbReference type="Gene3D" id="1.20.5.1030">
    <property type="entry name" value="Preprotein translocase secy subunit"/>
    <property type="match status" value="1"/>
</dbReference>
<dbReference type="EMBL" id="MGAV01000025">
    <property type="protein sequence ID" value="OGK53064.1"/>
    <property type="molecule type" value="Genomic_DNA"/>
</dbReference>
<accession>A0A1F7JBR1</accession>
<dbReference type="Proteomes" id="UP000177418">
    <property type="component" value="Unassembled WGS sequence"/>
</dbReference>
<dbReference type="NCBIfam" id="TIGR00964">
    <property type="entry name" value="secE_bact"/>
    <property type="match status" value="1"/>
</dbReference>
<evidence type="ECO:0000256" key="4">
    <source>
        <dbReference type="ARBA" id="ARBA00022692"/>
    </source>
</evidence>
<protein>
    <recommendedName>
        <fullName evidence="9">Protein translocase subunit SecE</fullName>
    </recommendedName>
</protein>
<comment type="caution">
    <text evidence="10">The sequence shown here is derived from an EMBL/GenBank/DDBJ whole genome shotgun (WGS) entry which is preliminary data.</text>
</comment>
<name>A0A1F7JBR1_9BACT</name>
<organism evidence="10 11">
    <name type="scientific">Candidatus Roizmanbacteria bacterium RIFCSPLOWO2_02_FULL_36_11</name>
    <dbReference type="NCBI Taxonomy" id="1802071"/>
    <lineage>
        <taxon>Bacteria</taxon>
        <taxon>Candidatus Roizmaniibacteriota</taxon>
    </lineage>
</organism>
<evidence type="ECO:0000256" key="1">
    <source>
        <dbReference type="ARBA" id="ARBA00004370"/>
    </source>
</evidence>
<keyword evidence="7 9" id="KW-0811">Translocation</keyword>
<comment type="similarity">
    <text evidence="9">Belongs to the SecE/SEC61-gamma family.</text>
</comment>
<comment type="subunit">
    <text evidence="9">Component of the Sec protein translocase complex. Heterotrimer consisting of SecY, SecE and SecG subunits. The heterotrimers can form oligomers, although 1 heterotrimer is thought to be able to translocate proteins. Interacts with the ribosome. Interacts with SecDF, and other proteins may be involved. Interacts with SecA.</text>
</comment>
<dbReference type="AlphaFoldDB" id="A0A1F7JBR1"/>
<evidence type="ECO:0000256" key="6">
    <source>
        <dbReference type="ARBA" id="ARBA00022989"/>
    </source>
</evidence>
<dbReference type="PANTHER" id="PTHR33910">
    <property type="entry name" value="PROTEIN TRANSLOCASE SUBUNIT SECE"/>
    <property type="match status" value="1"/>
</dbReference>
<dbReference type="HAMAP" id="MF_00422">
    <property type="entry name" value="SecE"/>
    <property type="match status" value="1"/>
</dbReference>
<evidence type="ECO:0000313" key="11">
    <source>
        <dbReference type="Proteomes" id="UP000177418"/>
    </source>
</evidence>
<keyword evidence="2 9" id="KW-0813">Transport</keyword>
<evidence type="ECO:0000256" key="3">
    <source>
        <dbReference type="ARBA" id="ARBA00022475"/>
    </source>
</evidence>
<keyword evidence="6 9" id="KW-1133">Transmembrane helix</keyword>
<comment type="function">
    <text evidence="9">Essential subunit of the Sec protein translocation channel SecYEG. Clamps together the 2 halves of SecY. May contact the channel plug during translocation.</text>
</comment>
<dbReference type="GO" id="GO:0009306">
    <property type="term" value="P:protein secretion"/>
    <property type="evidence" value="ECO:0007669"/>
    <property type="project" value="UniProtKB-UniRule"/>
</dbReference>
<evidence type="ECO:0000256" key="9">
    <source>
        <dbReference type="HAMAP-Rule" id="MF_00422"/>
    </source>
</evidence>
<proteinExistence type="inferred from homology"/>
<keyword evidence="4 9" id="KW-0812">Transmembrane</keyword>
<comment type="subcellular location">
    <subcellularLocation>
        <location evidence="9">Cell membrane</location>
        <topology evidence="9">Single-pass membrane protein</topology>
    </subcellularLocation>
    <subcellularLocation>
        <location evidence="1">Membrane</location>
    </subcellularLocation>
</comment>
<dbReference type="InterPro" id="IPR005807">
    <property type="entry name" value="SecE_bac"/>
</dbReference>
<dbReference type="GO" id="GO:0043952">
    <property type="term" value="P:protein transport by the Sec complex"/>
    <property type="evidence" value="ECO:0007669"/>
    <property type="project" value="UniProtKB-UniRule"/>
</dbReference>
<dbReference type="PANTHER" id="PTHR33910:SF1">
    <property type="entry name" value="PROTEIN TRANSLOCASE SUBUNIT SECE"/>
    <property type="match status" value="1"/>
</dbReference>
<evidence type="ECO:0000313" key="10">
    <source>
        <dbReference type="EMBL" id="OGK53064.1"/>
    </source>
</evidence>
<dbReference type="Pfam" id="PF00584">
    <property type="entry name" value="SecE"/>
    <property type="match status" value="1"/>
</dbReference>
<keyword evidence="8 9" id="KW-0472">Membrane</keyword>
<evidence type="ECO:0000256" key="7">
    <source>
        <dbReference type="ARBA" id="ARBA00023010"/>
    </source>
</evidence>
<dbReference type="PRINTS" id="PR01650">
    <property type="entry name" value="SECETRNLCASE"/>
</dbReference>
<sequence length="67" mass="7552">MMEKTKTLRSFGFVGDIRDELKKVTWPTRTETIKLTVTVFAISLIVGLYVGIIDVVLAKVLQLLTKI</sequence>
<dbReference type="GO" id="GO:0005886">
    <property type="term" value="C:plasma membrane"/>
    <property type="evidence" value="ECO:0007669"/>
    <property type="project" value="UniProtKB-SubCell"/>
</dbReference>
<gene>
    <name evidence="9" type="primary">secE</name>
    <name evidence="10" type="ORF">A3H78_00050</name>
</gene>
<dbReference type="InterPro" id="IPR001901">
    <property type="entry name" value="Translocase_SecE/Sec61-g"/>
</dbReference>
<evidence type="ECO:0000256" key="8">
    <source>
        <dbReference type="ARBA" id="ARBA00023136"/>
    </source>
</evidence>
<reference evidence="10 11" key="1">
    <citation type="journal article" date="2016" name="Nat. Commun.">
        <title>Thousands of microbial genomes shed light on interconnected biogeochemical processes in an aquifer system.</title>
        <authorList>
            <person name="Anantharaman K."/>
            <person name="Brown C.T."/>
            <person name="Hug L.A."/>
            <person name="Sharon I."/>
            <person name="Castelle C.J."/>
            <person name="Probst A.J."/>
            <person name="Thomas B.C."/>
            <person name="Singh A."/>
            <person name="Wilkins M.J."/>
            <person name="Karaoz U."/>
            <person name="Brodie E.L."/>
            <person name="Williams K.H."/>
            <person name="Hubbard S.S."/>
            <person name="Banfield J.F."/>
        </authorList>
    </citation>
    <scope>NUCLEOTIDE SEQUENCE [LARGE SCALE GENOMIC DNA]</scope>
</reference>
<feature type="transmembrane region" description="Helical" evidence="9">
    <location>
        <begin position="35"/>
        <end position="57"/>
    </location>
</feature>
<dbReference type="GO" id="GO:0006605">
    <property type="term" value="P:protein targeting"/>
    <property type="evidence" value="ECO:0007669"/>
    <property type="project" value="UniProtKB-UniRule"/>
</dbReference>